<dbReference type="GO" id="GO:0003677">
    <property type="term" value="F:DNA binding"/>
    <property type="evidence" value="ECO:0007669"/>
    <property type="project" value="InterPro"/>
</dbReference>
<sequence length="236" mass="25255">MSGASGADRTGSRGRVEREGVVTLRGERELVLRAGDLFAAAREEFLCGAADLVTWSGGVNAVFADGKRPPLRKPAPRDGLAMRKVYTRQALGDPYSERRLAAIAASGADVRISSTPLAREAVVIDRRIAVLAGAESRGPRTYTVVRVPEVVDGVRSLLYATWEAAQPLADALRASVPALDDEARLVLRALSDGLTDEAGARRLGMSLRTYRRRVAELMAEVGATSRFQAGVRVRGA</sequence>
<dbReference type="AlphaFoldDB" id="A0A7W8AWH3"/>
<reference evidence="1 2" key="1">
    <citation type="submission" date="2020-08" db="EMBL/GenBank/DDBJ databases">
        <title>Genomic Encyclopedia of Type Strains, Phase III (KMG-III): the genomes of soil and plant-associated and newly described type strains.</title>
        <authorList>
            <person name="Whitman W."/>
        </authorList>
    </citation>
    <scope>NUCLEOTIDE SEQUENCE [LARGE SCALE GENOMIC DNA]</scope>
    <source>
        <strain evidence="1 2">CECT 3146</strain>
    </source>
</reference>
<proteinExistence type="predicted"/>
<evidence type="ECO:0008006" key="3">
    <source>
        <dbReference type="Google" id="ProtNLM"/>
    </source>
</evidence>
<name>A0A7W8AWH3_STRST</name>
<protein>
    <recommendedName>
        <fullName evidence="3">DNA-binding response regulator</fullName>
    </recommendedName>
</protein>
<keyword evidence="2" id="KW-1185">Reference proteome</keyword>
<dbReference type="RefSeq" id="WP_150513730.1">
    <property type="nucleotide sequence ID" value="NZ_BMSQ01000002.1"/>
</dbReference>
<accession>A0A7W8AWH3</accession>
<dbReference type="InterPro" id="IPR036388">
    <property type="entry name" value="WH-like_DNA-bd_sf"/>
</dbReference>
<evidence type="ECO:0000313" key="1">
    <source>
        <dbReference type="EMBL" id="MBB5105231.1"/>
    </source>
</evidence>
<dbReference type="EMBL" id="JACHJD010000006">
    <property type="protein sequence ID" value="MBB5105231.1"/>
    <property type="molecule type" value="Genomic_DNA"/>
</dbReference>
<dbReference type="OrthoDB" id="4266042at2"/>
<dbReference type="Proteomes" id="UP000549009">
    <property type="component" value="Unassembled WGS sequence"/>
</dbReference>
<comment type="caution">
    <text evidence="1">The sequence shown here is derived from an EMBL/GenBank/DDBJ whole genome shotgun (WGS) entry which is preliminary data.</text>
</comment>
<dbReference type="SUPFAM" id="SSF46894">
    <property type="entry name" value="C-terminal effector domain of the bipartite response regulators"/>
    <property type="match status" value="1"/>
</dbReference>
<dbReference type="GO" id="GO:0006355">
    <property type="term" value="P:regulation of DNA-templated transcription"/>
    <property type="evidence" value="ECO:0007669"/>
    <property type="project" value="InterPro"/>
</dbReference>
<gene>
    <name evidence="1" type="ORF">FHS40_004324</name>
</gene>
<dbReference type="Gene3D" id="1.10.10.10">
    <property type="entry name" value="Winged helix-like DNA-binding domain superfamily/Winged helix DNA-binding domain"/>
    <property type="match status" value="1"/>
</dbReference>
<evidence type="ECO:0000313" key="2">
    <source>
        <dbReference type="Proteomes" id="UP000549009"/>
    </source>
</evidence>
<dbReference type="InterPro" id="IPR016032">
    <property type="entry name" value="Sig_transdc_resp-reg_C-effctor"/>
</dbReference>
<organism evidence="1 2">
    <name type="scientific">Streptomyces spectabilis</name>
    <dbReference type="NCBI Taxonomy" id="68270"/>
    <lineage>
        <taxon>Bacteria</taxon>
        <taxon>Bacillati</taxon>
        <taxon>Actinomycetota</taxon>
        <taxon>Actinomycetes</taxon>
        <taxon>Kitasatosporales</taxon>
        <taxon>Streptomycetaceae</taxon>
        <taxon>Streptomyces</taxon>
    </lineage>
</organism>